<dbReference type="EMBL" id="ML994624">
    <property type="protein sequence ID" value="KAF2188094.1"/>
    <property type="molecule type" value="Genomic_DNA"/>
</dbReference>
<organism evidence="2 3">
    <name type="scientific">Zopfia rhizophila CBS 207.26</name>
    <dbReference type="NCBI Taxonomy" id="1314779"/>
    <lineage>
        <taxon>Eukaryota</taxon>
        <taxon>Fungi</taxon>
        <taxon>Dikarya</taxon>
        <taxon>Ascomycota</taxon>
        <taxon>Pezizomycotina</taxon>
        <taxon>Dothideomycetes</taxon>
        <taxon>Dothideomycetes incertae sedis</taxon>
        <taxon>Zopfiaceae</taxon>
        <taxon>Zopfia</taxon>
    </lineage>
</organism>
<protein>
    <submittedName>
        <fullName evidence="2">Uncharacterized protein</fullName>
    </submittedName>
</protein>
<proteinExistence type="predicted"/>
<keyword evidence="3" id="KW-1185">Reference proteome</keyword>
<sequence>MHVGFWNYLYLKIGYSYGYHSAIAERHSRPRDSVLTRWKGRRSHVIVRHFLDWTGRHTTDRCGCELTASAAPSRALYISLQHMPEVEDSFGGGLRACAGRSSRETEKGSRAGRHGGRQST</sequence>
<name>A0A6A6E8G7_9PEZI</name>
<reference evidence="2" key="1">
    <citation type="journal article" date="2020" name="Stud. Mycol.">
        <title>101 Dothideomycetes genomes: a test case for predicting lifestyles and emergence of pathogens.</title>
        <authorList>
            <person name="Haridas S."/>
            <person name="Albert R."/>
            <person name="Binder M."/>
            <person name="Bloem J."/>
            <person name="Labutti K."/>
            <person name="Salamov A."/>
            <person name="Andreopoulos B."/>
            <person name="Baker S."/>
            <person name="Barry K."/>
            <person name="Bills G."/>
            <person name="Bluhm B."/>
            <person name="Cannon C."/>
            <person name="Castanera R."/>
            <person name="Culley D."/>
            <person name="Daum C."/>
            <person name="Ezra D."/>
            <person name="Gonzalez J."/>
            <person name="Henrissat B."/>
            <person name="Kuo A."/>
            <person name="Liang C."/>
            <person name="Lipzen A."/>
            <person name="Lutzoni F."/>
            <person name="Magnuson J."/>
            <person name="Mondo S."/>
            <person name="Nolan M."/>
            <person name="Ohm R."/>
            <person name="Pangilinan J."/>
            <person name="Park H.-J."/>
            <person name="Ramirez L."/>
            <person name="Alfaro M."/>
            <person name="Sun H."/>
            <person name="Tritt A."/>
            <person name="Yoshinaga Y."/>
            <person name="Zwiers L.-H."/>
            <person name="Turgeon B."/>
            <person name="Goodwin S."/>
            <person name="Spatafora J."/>
            <person name="Crous P."/>
            <person name="Grigoriev I."/>
        </authorList>
    </citation>
    <scope>NUCLEOTIDE SEQUENCE</scope>
    <source>
        <strain evidence="2">CBS 207.26</strain>
    </source>
</reference>
<accession>A0A6A6E8G7</accession>
<evidence type="ECO:0000256" key="1">
    <source>
        <dbReference type="SAM" id="MobiDB-lite"/>
    </source>
</evidence>
<evidence type="ECO:0000313" key="2">
    <source>
        <dbReference type="EMBL" id="KAF2188094.1"/>
    </source>
</evidence>
<gene>
    <name evidence="2" type="ORF">K469DRAFT_703545</name>
</gene>
<evidence type="ECO:0000313" key="3">
    <source>
        <dbReference type="Proteomes" id="UP000800200"/>
    </source>
</evidence>
<dbReference type="AlphaFoldDB" id="A0A6A6E8G7"/>
<dbReference type="Proteomes" id="UP000800200">
    <property type="component" value="Unassembled WGS sequence"/>
</dbReference>
<feature type="compositionally biased region" description="Basic residues" evidence="1">
    <location>
        <begin position="110"/>
        <end position="120"/>
    </location>
</feature>
<feature type="region of interest" description="Disordered" evidence="1">
    <location>
        <begin position="97"/>
        <end position="120"/>
    </location>
</feature>